<dbReference type="Proteomes" id="UP000683139">
    <property type="component" value="Unassembled WGS sequence"/>
</dbReference>
<evidence type="ECO:0000313" key="4">
    <source>
        <dbReference type="EMBL" id="GIP15557.1"/>
    </source>
</evidence>
<feature type="domain" description="Histidine kinase/HSP90-like ATPase" evidence="2">
    <location>
        <begin position="481"/>
        <end position="591"/>
    </location>
</feature>
<protein>
    <submittedName>
        <fullName evidence="4">Histidine kinase</fullName>
    </submittedName>
</protein>
<accession>A0A919YJJ2</accession>
<feature type="domain" description="Signal transduction histidine kinase internal region" evidence="3">
    <location>
        <begin position="386"/>
        <end position="464"/>
    </location>
</feature>
<dbReference type="AlphaFoldDB" id="A0A919YJJ2"/>
<keyword evidence="1" id="KW-0812">Transmembrane</keyword>
<keyword evidence="1" id="KW-0472">Membrane</keyword>
<dbReference type="CDD" id="cd18774">
    <property type="entry name" value="PDC2_HK_sensor"/>
    <property type="match status" value="1"/>
</dbReference>
<feature type="transmembrane region" description="Helical" evidence="1">
    <location>
        <begin position="296"/>
        <end position="315"/>
    </location>
</feature>
<organism evidence="4 5">
    <name type="scientific">Paenibacillus montaniterrae</name>
    <dbReference type="NCBI Taxonomy" id="429341"/>
    <lineage>
        <taxon>Bacteria</taxon>
        <taxon>Bacillati</taxon>
        <taxon>Bacillota</taxon>
        <taxon>Bacilli</taxon>
        <taxon>Bacillales</taxon>
        <taxon>Paenibacillaceae</taxon>
        <taxon>Paenibacillus</taxon>
    </lineage>
</organism>
<reference evidence="4" key="1">
    <citation type="submission" date="2021-03" db="EMBL/GenBank/DDBJ databases">
        <title>Antimicrobial resistance genes in bacteria isolated from Japanese honey, and their potential for conferring macrolide and lincosamide resistance in the American foulbrood pathogen Paenibacillus larvae.</title>
        <authorList>
            <person name="Okamoto M."/>
            <person name="Kumagai M."/>
            <person name="Kanamori H."/>
            <person name="Takamatsu D."/>
        </authorList>
    </citation>
    <scope>NUCLEOTIDE SEQUENCE</scope>
    <source>
        <strain evidence="4">J40TS1</strain>
    </source>
</reference>
<dbReference type="Gene3D" id="3.30.565.10">
    <property type="entry name" value="Histidine kinase-like ATPase, C-terminal domain"/>
    <property type="match status" value="1"/>
</dbReference>
<keyword evidence="1" id="KW-1133">Transmembrane helix</keyword>
<dbReference type="Pfam" id="PF06580">
    <property type="entry name" value="His_kinase"/>
    <property type="match status" value="1"/>
</dbReference>
<dbReference type="EMBL" id="BOSE01000002">
    <property type="protein sequence ID" value="GIP15557.1"/>
    <property type="molecule type" value="Genomic_DNA"/>
</dbReference>
<dbReference type="InterPro" id="IPR036890">
    <property type="entry name" value="HATPase_C_sf"/>
</dbReference>
<dbReference type="PANTHER" id="PTHR34220">
    <property type="entry name" value="SENSOR HISTIDINE KINASE YPDA"/>
    <property type="match status" value="1"/>
</dbReference>
<dbReference type="PANTHER" id="PTHR34220:SF7">
    <property type="entry name" value="SENSOR HISTIDINE KINASE YPDA"/>
    <property type="match status" value="1"/>
</dbReference>
<keyword evidence="5" id="KW-1185">Reference proteome</keyword>
<sequence>MNSLKFKLMVTFIFLIVVSFSIMAVFLFNSSKTIISSYIEESALEKMQEYASYVEMLQNQVYDSASLVYNSDVIYNWDRVHLDEKSSNGAKMLANIELSEYLTQVTNSYTPLANMTIYRYPDLWISGESYINRSGSFTGESWYVDIREKERYWSPASPDIVEMAKGNPNPMVSMTMPLDTYNPALASSYLKINVSEAYFLEPLERLHLGETGQIYLIDRNGQMLLTGQAQQIADHQLAYFEQLKTIPSSEGRMFQKNEHGEKEMIVYKRLPRTKWMLVGIVSEKDLYSQLFKFRDTVLIIVSILLFVSIIVTLVFSHSISKPLSSLVAAMRHLRRGDFVQAERRMLHETSNTMEIAFVIDGFKSMNTQLQQYIAKEYQLTLLKQKAEYKALVMQINPHFLFNTLEMISSLALQNRGQETSRMILSLGQMMRYSLQTSDHLVYLRDELRFIKHYLDIIRVRYQNRSQIELVTIGELDELLVLKLIMQPIIENAVKFSSQHHDFIKIEIKLIRHEQQIEIVISDNGPGFTADEKYQLIHQVEKQSSLKQFESNEQHIGLQNVLLRCYAVYEEQFQFKLETSRFGGAEVSLLVPIKEDIQHD</sequence>
<proteinExistence type="predicted"/>
<dbReference type="InterPro" id="IPR010559">
    <property type="entry name" value="Sig_transdc_His_kin_internal"/>
</dbReference>
<gene>
    <name evidence="4" type="ORF">J40TS1_11990</name>
</gene>
<dbReference type="Pfam" id="PF02518">
    <property type="entry name" value="HATPase_c"/>
    <property type="match status" value="1"/>
</dbReference>
<dbReference type="Gene3D" id="3.30.450.20">
    <property type="entry name" value="PAS domain"/>
    <property type="match status" value="1"/>
</dbReference>
<keyword evidence="4" id="KW-0418">Kinase</keyword>
<dbReference type="InterPro" id="IPR003594">
    <property type="entry name" value="HATPase_dom"/>
</dbReference>
<keyword evidence="4" id="KW-0808">Transferase</keyword>
<feature type="transmembrane region" description="Helical" evidence="1">
    <location>
        <begin position="6"/>
        <end position="28"/>
    </location>
</feature>
<evidence type="ECO:0000259" key="3">
    <source>
        <dbReference type="Pfam" id="PF06580"/>
    </source>
</evidence>
<name>A0A919YJJ2_9BACL</name>
<evidence type="ECO:0000259" key="2">
    <source>
        <dbReference type="Pfam" id="PF02518"/>
    </source>
</evidence>
<dbReference type="SUPFAM" id="SSF55874">
    <property type="entry name" value="ATPase domain of HSP90 chaperone/DNA topoisomerase II/histidine kinase"/>
    <property type="match status" value="1"/>
</dbReference>
<evidence type="ECO:0000256" key="1">
    <source>
        <dbReference type="SAM" id="Phobius"/>
    </source>
</evidence>
<dbReference type="InterPro" id="IPR050640">
    <property type="entry name" value="Bact_2-comp_sensor_kinase"/>
</dbReference>
<dbReference type="GO" id="GO:0016020">
    <property type="term" value="C:membrane"/>
    <property type="evidence" value="ECO:0007669"/>
    <property type="project" value="InterPro"/>
</dbReference>
<evidence type="ECO:0000313" key="5">
    <source>
        <dbReference type="Proteomes" id="UP000683139"/>
    </source>
</evidence>
<comment type="caution">
    <text evidence="4">The sequence shown here is derived from an EMBL/GenBank/DDBJ whole genome shotgun (WGS) entry which is preliminary data.</text>
</comment>
<dbReference type="GO" id="GO:0000155">
    <property type="term" value="F:phosphorelay sensor kinase activity"/>
    <property type="evidence" value="ECO:0007669"/>
    <property type="project" value="InterPro"/>
</dbReference>
<dbReference type="RefSeq" id="WP_213513855.1">
    <property type="nucleotide sequence ID" value="NZ_BOSE01000002.1"/>
</dbReference>